<protein>
    <submittedName>
        <fullName evidence="1">Uncharacterized protein</fullName>
    </submittedName>
</protein>
<comment type="caution">
    <text evidence="1">The sequence shown here is derived from an EMBL/GenBank/DDBJ whole genome shotgun (WGS) entry which is preliminary data.</text>
</comment>
<name>A0A6N2AQC1_SOLCI</name>
<gene>
    <name evidence="1" type="ORF">EJD97_000607</name>
</gene>
<sequence length="64" mass="7216">MTAYRSHMKSTSNLAIIAAINTTRSHITILSAAVGERQWRKISHKNFDVKVRFAFLMASFCSVT</sequence>
<dbReference type="AlphaFoldDB" id="A0A6N2AQC1"/>
<proteinExistence type="predicted"/>
<accession>A0A6N2AQC1</accession>
<dbReference type="EMBL" id="RXGB01010496">
    <property type="protein sequence ID" value="TMW83840.1"/>
    <property type="molecule type" value="Genomic_DNA"/>
</dbReference>
<evidence type="ECO:0000313" key="1">
    <source>
        <dbReference type="EMBL" id="TMW83840.1"/>
    </source>
</evidence>
<reference evidence="1" key="1">
    <citation type="submission" date="2019-05" db="EMBL/GenBank/DDBJ databases">
        <title>The de novo reference genome and transcriptome assemblies of the wild tomato species Solanum chilense.</title>
        <authorList>
            <person name="Stam R."/>
            <person name="Nosenko T."/>
            <person name="Hoerger A.C."/>
            <person name="Stephan W."/>
            <person name="Seidel M.A."/>
            <person name="Kuhn J.M.M."/>
            <person name="Haberer G."/>
            <person name="Tellier A."/>
        </authorList>
    </citation>
    <scope>NUCLEOTIDE SEQUENCE</scope>
    <source>
        <tissue evidence="1">Mature leaves</tissue>
    </source>
</reference>
<organism evidence="1">
    <name type="scientific">Solanum chilense</name>
    <name type="common">Tomato</name>
    <name type="synonym">Lycopersicon chilense</name>
    <dbReference type="NCBI Taxonomy" id="4083"/>
    <lineage>
        <taxon>Eukaryota</taxon>
        <taxon>Viridiplantae</taxon>
        <taxon>Streptophyta</taxon>
        <taxon>Embryophyta</taxon>
        <taxon>Tracheophyta</taxon>
        <taxon>Spermatophyta</taxon>
        <taxon>Magnoliopsida</taxon>
        <taxon>eudicotyledons</taxon>
        <taxon>Gunneridae</taxon>
        <taxon>Pentapetalae</taxon>
        <taxon>asterids</taxon>
        <taxon>lamiids</taxon>
        <taxon>Solanales</taxon>
        <taxon>Solanaceae</taxon>
        <taxon>Solanoideae</taxon>
        <taxon>Solaneae</taxon>
        <taxon>Solanum</taxon>
        <taxon>Solanum subgen. Lycopersicon</taxon>
    </lineage>
</organism>